<gene>
    <name evidence="5" type="ORF">BDFB_014286</name>
</gene>
<feature type="non-terminal residue" evidence="5">
    <location>
        <position position="72"/>
    </location>
</feature>
<keyword evidence="6" id="KW-1185">Reference proteome</keyword>
<dbReference type="EMBL" id="QDEB01061729">
    <property type="protein sequence ID" value="RZC36465.1"/>
    <property type="molecule type" value="Genomic_DNA"/>
</dbReference>
<name>A0A482VUB7_ASBVE</name>
<comment type="subcellular location">
    <subcellularLocation>
        <location evidence="1">Secreted</location>
    </subcellularLocation>
</comment>
<dbReference type="InterPro" id="IPR014756">
    <property type="entry name" value="Ig_E-set"/>
</dbReference>
<evidence type="ECO:0000313" key="5">
    <source>
        <dbReference type="EMBL" id="RZC36465.1"/>
    </source>
</evidence>
<organism evidence="5 6">
    <name type="scientific">Asbolus verrucosus</name>
    <name type="common">Desert ironclad beetle</name>
    <dbReference type="NCBI Taxonomy" id="1661398"/>
    <lineage>
        <taxon>Eukaryota</taxon>
        <taxon>Metazoa</taxon>
        <taxon>Ecdysozoa</taxon>
        <taxon>Arthropoda</taxon>
        <taxon>Hexapoda</taxon>
        <taxon>Insecta</taxon>
        <taxon>Pterygota</taxon>
        <taxon>Neoptera</taxon>
        <taxon>Endopterygota</taxon>
        <taxon>Coleoptera</taxon>
        <taxon>Polyphaga</taxon>
        <taxon>Cucujiformia</taxon>
        <taxon>Tenebrionidae</taxon>
        <taxon>Pimeliinae</taxon>
        <taxon>Asbolus</taxon>
    </lineage>
</organism>
<reference evidence="5 6" key="1">
    <citation type="submission" date="2017-03" db="EMBL/GenBank/DDBJ databases">
        <title>Genome of the blue death feigning beetle - Asbolus verrucosus.</title>
        <authorList>
            <person name="Rider S.D."/>
        </authorList>
    </citation>
    <scope>NUCLEOTIDE SEQUENCE [LARGE SCALE GENOMIC DNA]</scope>
    <source>
        <strain evidence="5">Butters</strain>
        <tissue evidence="5">Head and leg muscle</tissue>
    </source>
</reference>
<feature type="non-terminal residue" evidence="5">
    <location>
        <position position="1"/>
    </location>
</feature>
<dbReference type="OrthoDB" id="4937502at2759"/>
<accession>A0A482VUB7</accession>
<dbReference type="AlphaFoldDB" id="A0A482VUB7"/>
<dbReference type="InterPro" id="IPR003172">
    <property type="entry name" value="ML_dom"/>
</dbReference>
<evidence type="ECO:0000256" key="3">
    <source>
        <dbReference type="ARBA" id="ARBA00022525"/>
    </source>
</evidence>
<protein>
    <submittedName>
        <fullName evidence="5">E1 DerP2 DerF2 domain containing protein</fullName>
    </submittedName>
</protein>
<proteinExistence type="inferred from homology"/>
<dbReference type="GO" id="GO:0005576">
    <property type="term" value="C:extracellular region"/>
    <property type="evidence" value="ECO:0007669"/>
    <property type="project" value="UniProtKB-SubCell"/>
</dbReference>
<dbReference type="STRING" id="1661398.A0A482VUB7"/>
<keyword evidence="3" id="KW-0964">Secreted</keyword>
<comment type="similarity">
    <text evidence="2">Belongs to the NPC2 family.</text>
</comment>
<evidence type="ECO:0000256" key="2">
    <source>
        <dbReference type="ARBA" id="ARBA00006370"/>
    </source>
</evidence>
<dbReference type="Pfam" id="PF02221">
    <property type="entry name" value="E1_DerP2_DerF2"/>
    <property type="match status" value="1"/>
</dbReference>
<evidence type="ECO:0000259" key="4">
    <source>
        <dbReference type="Pfam" id="PF02221"/>
    </source>
</evidence>
<dbReference type="FunFam" id="2.60.40.770:FF:000001">
    <property type="entry name" value="NPC intracellular cholesterol transporter 2"/>
    <property type="match status" value="1"/>
</dbReference>
<comment type="caution">
    <text evidence="5">The sequence shown here is derived from an EMBL/GenBank/DDBJ whole genome shotgun (WGS) entry which is preliminary data.</text>
</comment>
<feature type="domain" description="MD-2-related lipid-recognition" evidence="4">
    <location>
        <begin position="1"/>
        <end position="71"/>
    </location>
</feature>
<evidence type="ECO:0000313" key="6">
    <source>
        <dbReference type="Proteomes" id="UP000292052"/>
    </source>
</evidence>
<dbReference type="Gene3D" id="2.60.40.770">
    <property type="match status" value="1"/>
</dbReference>
<dbReference type="SUPFAM" id="SSF81296">
    <property type="entry name" value="E set domains"/>
    <property type="match status" value="1"/>
</dbReference>
<sequence length="72" mass="7715">RNTNATIEISFTTNTESDVLKAVVHGVVLGVPFPFDLPNPDGCKDCGVNCPISAGQTYNYKTSLPVLASYPR</sequence>
<dbReference type="Proteomes" id="UP000292052">
    <property type="component" value="Unassembled WGS sequence"/>
</dbReference>
<evidence type="ECO:0000256" key="1">
    <source>
        <dbReference type="ARBA" id="ARBA00004613"/>
    </source>
</evidence>